<reference evidence="1 2" key="1">
    <citation type="submission" date="2024-01" db="EMBL/GenBank/DDBJ databases">
        <title>A draft genome for a cacao thread blight-causing isolate of Paramarasmius palmivorus.</title>
        <authorList>
            <person name="Baruah I.K."/>
            <person name="Bukari Y."/>
            <person name="Amoako-Attah I."/>
            <person name="Meinhardt L.W."/>
            <person name="Bailey B.A."/>
            <person name="Cohen S.P."/>
        </authorList>
    </citation>
    <scope>NUCLEOTIDE SEQUENCE [LARGE SCALE GENOMIC DNA]</scope>
    <source>
        <strain evidence="1 2">GH-12</strain>
    </source>
</reference>
<gene>
    <name evidence="1" type="ORF">VNI00_000311</name>
</gene>
<dbReference type="AlphaFoldDB" id="A0AAW0EEG9"/>
<protein>
    <submittedName>
        <fullName evidence="1">Uncharacterized protein</fullName>
    </submittedName>
</protein>
<name>A0AAW0EEG9_9AGAR</name>
<dbReference type="Proteomes" id="UP001383192">
    <property type="component" value="Unassembled WGS sequence"/>
</dbReference>
<evidence type="ECO:0000313" key="2">
    <source>
        <dbReference type="Proteomes" id="UP001383192"/>
    </source>
</evidence>
<sequence>MPNKQVRGTCAAEGVDRTRCNEKAGKGEQWCSWHREQREVLYKNYKACKAAVERFSEEKVEKRVREVKKLPLGRVQRLHDILKTKRRFLKGCIDAQECFYERFFGEDLDFGTPDNVWHLTTRLDELETVITAVEERYRELILLSEDALWLFEDIKPSGVPSQFLEACCEHPEITLEEARLPAPKDKGKQRLEFDPVGEASRRKRFGLVIGIWNYIARLCTPPESQFFQERLNVIYALIARCICFDATLFVAAWKYHTVEEFLQDLELEVPVLERLMSILSQHDVHRVRAAIDDVLCPSDVEGEKYTFLGVTLHHKLSPASFPFHAWGHWAAFFPSRCLCATKKGFPKAHDISISSRYMQLYGLQIRCLSQYDAAIRESVQILDLCGIHLAYLDPGGLRHSVEKSTGTDGRMYWVETRGAIVIRGAIPLKEPIIDHFVAECTRHPDLMIRIRRGLNGQAVNFPEDIWSRQSRQARTFTELDKAAWTKESASHGGLSDCQDFFTNGMPLKDCLEFAVFDGSDCDFDRALSKLADICLKIHGLKDMDGLKRHFLSVYVEEGELEQDAKGELLSFTCSREDTWLMRMHLLNAQHPNKDHAGFAGRFI</sequence>
<accession>A0AAW0EEG9</accession>
<organism evidence="1 2">
    <name type="scientific">Paramarasmius palmivorus</name>
    <dbReference type="NCBI Taxonomy" id="297713"/>
    <lineage>
        <taxon>Eukaryota</taxon>
        <taxon>Fungi</taxon>
        <taxon>Dikarya</taxon>
        <taxon>Basidiomycota</taxon>
        <taxon>Agaricomycotina</taxon>
        <taxon>Agaricomycetes</taxon>
        <taxon>Agaricomycetidae</taxon>
        <taxon>Agaricales</taxon>
        <taxon>Marasmiineae</taxon>
        <taxon>Marasmiaceae</taxon>
        <taxon>Paramarasmius</taxon>
    </lineage>
</organism>
<evidence type="ECO:0000313" key="1">
    <source>
        <dbReference type="EMBL" id="KAK7062817.1"/>
    </source>
</evidence>
<keyword evidence="2" id="KW-1185">Reference proteome</keyword>
<proteinExistence type="predicted"/>
<dbReference type="EMBL" id="JAYKXP010000001">
    <property type="protein sequence ID" value="KAK7062817.1"/>
    <property type="molecule type" value="Genomic_DNA"/>
</dbReference>
<comment type="caution">
    <text evidence="1">The sequence shown here is derived from an EMBL/GenBank/DDBJ whole genome shotgun (WGS) entry which is preliminary data.</text>
</comment>